<dbReference type="Proteomes" id="UP000070544">
    <property type="component" value="Unassembled WGS sequence"/>
</dbReference>
<sequence>MSIAKFPDEILVHVFRSVDSSTFFSSAVCVSRRWNHVAMSTFGAGVGVIPIEVNIGYQYEDPPWSVEARPPSVRVVHRYESFFPRWDHASRVWVAGLATVLLDFTCAVDNTSIQHVVDQEKRSKLGPPGWRPFPIVTKASIRLCRDTILDNALRSVMALRPEALSCNDAQLLVIKETALPGTFNFVRHLTVTPTLLLGHDSPGSSFVLYKSLSLFENLDLFETAYFQSASTYLPPPAPLHSIRACSLRELHITFIHLSDDAVCNILLGLSSHCPNLQILGDFSPSSNFWIALSRHPILPVFTQPITIAVRISKDSPNPRDSVEAPAAFSQTVTRLFPHLIVIECRISLTNVDMGLTKILQNNGSSSSSSSSQDGGQLVKERLMIQSSGMSVLHQWVAACRELMEILPANTLRFDISSFYMRGAQAKWWRGDGNAIFAEDLKRAGKAMGKRVECLSRRVSKRR</sequence>
<evidence type="ECO:0000313" key="2">
    <source>
        <dbReference type="EMBL" id="KXS12900.1"/>
    </source>
</evidence>
<dbReference type="PROSITE" id="PS50181">
    <property type="entry name" value="FBOX"/>
    <property type="match status" value="1"/>
</dbReference>
<name>A0A139A7Z1_GONPJ</name>
<feature type="domain" description="F-box" evidence="1">
    <location>
        <begin position="1"/>
        <end position="37"/>
    </location>
</feature>
<gene>
    <name evidence="2" type="ORF">M427DRAFT_390526</name>
</gene>
<accession>A0A139A7Z1</accession>
<dbReference type="AlphaFoldDB" id="A0A139A7Z1"/>
<proteinExistence type="predicted"/>
<dbReference type="InterPro" id="IPR036047">
    <property type="entry name" value="F-box-like_dom_sf"/>
</dbReference>
<dbReference type="EMBL" id="KQ965784">
    <property type="protein sequence ID" value="KXS12900.1"/>
    <property type="molecule type" value="Genomic_DNA"/>
</dbReference>
<reference evidence="2 3" key="1">
    <citation type="journal article" date="2015" name="Genome Biol. Evol.">
        <title>Phylogenomic analyses indicate that early fungi evolved digesting cell walls of algal ancestors of land plants.</title>
        <authorList>
            <person name="Chang Y."/>
            <person name="Wang S."/>
            <person name="Sekimoto S."/>
            <person name="Aerts A.L."/>
            <person name="Choi C."/>
            <person name="Clum A."/>
            <person name="LaButti K.M."/>
            <person name="Lindquist E.A."/>
            <person name="Yee Ngan C."/>
            <person name="Ohm R.A."/>
            <person name="Salamov A.A."/>
            <person name="Grigoriev I.V."/>
            <person name="Spatafora J.W."/>
            <person name="Berbee M.L."/>
        </authorList>
    </citation>
    <scope>NUCLEOTIDE SEQUENCE [LARGE SCALE GENOMIC DNA]</scope>
    <source>
        <strain evidence="2 3">JEL478</strain>
    </source>
</reference>
<evidence type="ECO:0000313" key="3">
    <source>
        <dbReference type="Proteomes" id="UP000070544"/>
    </source>
</evidence>
<protein>
    <recommendedName>
        <fullName evidence="1">F-box domain-containing protein</fullName>
    </recommendedName>
</protein>
<dbReference type="CDD" id="cd09917">
    <property type="entry name" value="F-box_SF"/>
    <property type="match status" value="1"/>
</dbReference>
<dbReference type="InterPro" id="IPR001810">
    <property type="entry name" value="F-box_dom"/>
</dbReference>
<organism evidence="2 3">
    <name type="scientific">Gonapodya prolifera (strain JEL478)</name>
    <name type="common">Monoblepharis prolifera</name>
    <dbReference type="NCBI Taxonomy" id="1344416"/>
    <lineage>
        <taxon>Eukaryota</taxon>
        <taxon>Fungi</taxon>
        <taxon>Fungi incertae sedis</taxon>
        <taxon>Chytridiomycota</taxon>
        <taxon>Chytridiomycota incertae sedis</taxon>
        <taxon>Monoblepharidomycetes</taxon>
        <taxon>Monoblepharidales</taxon>
        <taxon>Gonapodyaceae</taxon>
        <taxon>Gonapodya</taxon>
    </lineage>
</organism>
<evidence type="ECO:0000259" key="1">
    <source>
        <dbReference type="PROSITE" id="PS50181"/>
    </source>
</evidence>
<dbReference type="SUPFAM" id="SSF81383">
    <property type="entry name" value="F-box domain"/>
    <property type="match status" value="1"/>
</dbReference>
<dbReference type="Gene3D" id="1.20.1280.50">
    <property type="match status" value="1"/>
</dbReference>
<keyword evidence="3" id="KW-1185">Reference proteome</keyword>